<dbReference type="OrthoDB" id="2505506at2759"/>
<gene>
    <name evidence="2" type="ORF">CROQUDRAFT_55519</name>
</gene>
<sequence length="250" mass="28008">MSSSDIPSLVPDQGVQILHLNSHSSKVVTHHVLTQTQYDVLGLQEPWINSFLLQPPTHPAWHVYVAFDYQPSSYLNCHPTCIYVSKHFSTNKISQLNSKSNVITAIELSPPALNTNIRIISCYNPPLDFRGLLALGNWLDSCYNRCMPSLLMMDANLHHQKWSTSTTRKFSPQARDLNHLCGSSSFKIISPKGIPTCYSKGSSPTVIDLIWANWTLNGKIRRCDVLSENFGSDHQAIVTSINFTLPSQPM</sequence>
<reference evidence="2" key="1">
    <citation type="submission" date="2013-11" db="EMBL/GenBank/DDBJ databases">
        <title>Genome sequence of the fusiform rust pathogen reveals effectors for host alternation and coevolution with pine.</title>
        <authorList>
            <consortium name="DOE Joint Genome Institute"/>
            <person name="Smith K."/>
            <person name="Pendleton A."/>
            <person name="Kubisiak T."/>
            <person name="Anderson C."/>
            <person name="Salamov A."/>
            <person name="Aerts A."/>
            <person name="Riley R."/>
            <person name="Clum A."/>
            <person name="Lindquist E."/>
            <person name="Ence D."/>
            <person name="Campbell M."/>
            <person name="Kronenberg Z."/>
            <person name="Feau N."/>
            <person name="Dhillon B."/>
            <person name="Hamelin R."/>
            <person name="Burleigh J."/>
            <person name="Smith J."/>
            <person name="Yandell M."/>
            <person name="Nelson C."/>
            <person name="Grigoriev I."/>
            <person name="Davis J."/>
        </authorList>
    </citation>
    <scope>NUCLEOTIDE SEQUENCE</scope>
    <source>
        <strain evidence="2">G11</strain>
    </source>
</reference>
<protein>
    <recommendedName>
        <fullName evidence="1">Endonuclease/exonuclease/phosphatase domain-containing protein</fullName>
    </recommendedName>
</protein>
<dbReference type="Gene3D" id="3.60.10.10">
    <property type="entry name" value="Endonuclease/exonuclease/phosphatase"/>
    <property type="match status" value="1"/>
</dbReference>
<feature type="non-terminal residue" evidence="2">
    <location>
        <position position="250"/>
    </location>
</feature>
<accession>A0A9P6T4Z3</accession>
<dbReference type="InterPro" id="IPR005135">
    <property type="entry name" value="Endo/exonuclease/phosphatase"/>
</dbReference>
<evidence type="ECO:0000313" key="2">
    <source>
        <dbReference type="EMBL" id="KAG0138895.1"/>
    </source>
</evidence>
<feature type="domain" description="Endonuclease/exonuclease/phosphatase" evidence="1">
    <location>
        <begin position="117"/>
        <end position="237"/>
    </location>
</feature>
<dbReference type="EMBL" id="MU168279">
    <property type="protein sequence ID" value="KAG0138895.1"/>
    <property type="molecule type" value="Genomic_DNA"/>
</dbReference>
<dbReference type="SUPFAM" id="SSF56219">
    <property type="entry name" value="DNase I-like"/>
    <property type="match status" value="1"/>
</dbReference>
<dbReference type="AlphaFoldDB" id="A0A9P6T4Z3"/>
<dbReference type="InterPro" id="IPR036691">
    <property type="entry name" value="Endo/exonu/phosph_ase_sf"/>
</dbReference>
<dbReference type="Proteomes" id="UP000886653">
    <property type="component" value="Unassembled WGS sequence"/>
</dbReference>
<comment type="caution">
    <text evidence="2">The sequence shown here is derived from an EMBL/GenBank/DDBJ whole genome shotgun (WGS) entry which is preliminary data.</text>
</comment>
<dbReference type="Pfam" id="PF14529">
    <property type="entry name" value="Exo_endo_phos_2"/>
    <property type="match status" value="1"/>
</dbReference>
<dbReference type="GO" id="GO:0003824">
    <property type="term" value="F:catalytic activity"/>
    <property type="evidence" value="ECO:0007669"/>
    <property type="project" value="InterPro"/>
</dbReference>
<organism evidence="2 3">
    <name type="scientific">Cronartium quercuum f. sp. fusiforme G11</name>
    <dbReference type="NCBI Taxonomy" id="708437"/>
    <lineage>
        <taxon>Eukaryota</taxon>
        <taxon>Fungi</taxon>
        <taxon>Dikarya</taxon>
        <taxon>Basidiomycota</taxon>
        <taxon>Pucciniomycotina</taxon>
        <taxon>Pucciniomycetes</taxon>
        <taxon>Pucciniales</taxon>
        <taxon>Coleosporiaceae</taxon>
        <taxon>Cronartium</taxon>
    </lineage>
</organism>
<proteinExistence type="predicted"/>
<name>A0A9P6T4Z3_9BASI</name>
<evidence type="ECO:0000313" key="3">
    <source>
        <dbReference type="Proteomes" id="UP000886653"/>
    </source>
</evidence>
<evidence type="ECO:0000259" key="1">
    <source>
        <dbReference type="Pfam" id="PF14529"/>
    </source>
</evidence>
<keyword evidence="3" id="KW-1185">Reference proteome</keyword>